<feature type="domain" description="Cupin type-1" evidence="2">
    <location>
        <begin position="66"/>
        <end position="220"/>
    </location>
</feature>
<feature type="compositionally biased region" description="Gly residues" evidence="1">
    <location>
        <begin position="247"/>
        <end position="264"/>
    </location>
</feature>
<sequence length="364" mass="40305">MGICFQVPEEVIEELRGGERQPLIVEGQPKANGSIWEFDTTQVIRTLFQTKNDDDTLDVKNDKEPYNIYKADHDVENCYGWCVTVTKKQLDVLKDSLFGVVMVNLTKGVMMGPHWNPSTAEVAIVVHGQAMIQVVCPSLEKETMCQNSKFKVEEGDVFLVPKYHPMTQISFNNDSFVFMGFTSNLEKNNPQYLAGQSSIFKMLDKWVLAKSFDVSNMTIDRVLLAQRKSIILECTSCAESMEEETTGGEGETTGGGGEGGGGRGWEGEPSRKEEMEKEGESGKREEEEIGWEGETTGGGGGGGGGELSRTEEMEREGESGEREEEEMGWEGEMAGNKEEEMRRREREAEAEAAARGGGGGMQRR</sequence>
<comment type="caution">
    <text evidence="3">The sequence shown here is derived from an EMBL/GenBank/DDBJ whole genome shotgun (WGS) entry which is preliminary data.</text>
</comment>
<dbReference type="InterPro" id="IPR050253">
    <property type="entry name" value="Seed_Storage-Functional"/>
</dbReference>
<feature type="compositionally biased region" description="Basic and acidic residues" evidence="1">
    <location>
        <begin position="308"/>
        <end position="320"/>
    </location>
</feature>
<dbReference type="Gene3D" id="2.60.120.10">
    <property type="entry name" value="Jelly Rolls"/>
    <property type="match status" value="1"/>
</dbReference>
<feature type="compositionally biased region" description="Basic and acidic residues" evidence="1">
    <location>
        <begin position="265"/>
        <end position="286"/>
    </location>
</feature>
<dbReference type="Pfam" id="PF00190">
    <property type="entry name" value="Cupin_1"/>
    <property type="match status" value="1"/>
</dbReference>
<dbReference type="STRING" id="59895.A0A103YGU0"/>
<gene>
    <name evidence="3" type="ORF">Ccrd_012783</name>
</gene>
<protein>
    <submittedName>
        <fullName evidence="3">Cupin 1</fullName>
    </submittedName>
</protein>
<evidence type="ECO:0000259" key="2">
    <source>
        <dbReference type="SMART" id="SM00835"/>
    </source>
</evidence>
<feature type="region of interest" description="Disordered" evidence="1">
    <location>
        <begin position="240"/>
        <end position="364"/>
    </location>
</feature>
<feature type="compositionally biased region" description="Gly residues" evidence="1">
    <location>
        <begin position="355"/>
        <end position="364"/>
    </location>
</feature>
<dbReference type="SUPFAM" id="SSF51182">
    <property type="entry name" value="RmlC-like cupins"/>
    <property type="match status" value="1"/>
</dbReference>
<feature type="compositionally biased region" description="Gly residues" evidence="1">
    <location>
        <begin position="295"/>
        <end position="306"/>
    </location>
</feature>
<dbReference type="PANTHER" id="PTHR31189">
    <property type="entry name" value="OS03G0336100 PROTEIN-RELATED"/>
    <property type="match status" value="1"/>
</dbReference>
<dbReference type="EMBL" id="LEKV01001087">
    <property type="protein sequence ID" value="KVI08828.1"/>
    <property type="molecule type" value="Genomic_DNA"/>
</dbReference>
<keyword evidence="4" id="KW-1185">Reference proteome</keyword>
<feature type="compositionally biased region" description="Basic and acidic residues" evidence="1">
    <location>
        <begin position="335"/>
        <end position="349"/>
    </location>
</feature>
<dbReference type="PANTHER" id="PTHR31189:SF50">
    <property type="entry name" value="RMLC-LIKE JELLY ROLL FOLD PROTEIN-RELATED"/>
    <property type="match status" value="1"/>
</dbReference>
<proteinExistence type="predicted"/>
<dbReference type="InterPro" id="IPR014710">
    <property type="entry name" value="RmlC-like_jellyroll"/>
</dbReference>
<evidence type="ECO:0000313" key="3">
    <source>
        <dbReference type="EMBL" id="KVI08828.1"/>
    </source>
</evidence>
<organism evidence="3 4">
    <name type="scientific">Cynara cardunculus var. scolymus</name>
    <name type="common">Globe artichoke</name>
    <name type="synonym">Cynara scolymus</name>
    <dbReference type="NCBI Taxonomy" id="59895"/>
    <lineage>
        <taxon>Eukaryota</taxon>
        <taxon>Viridiplantae</taxon>
        <taxon>Streptophyta</taxon>
        <taxon>Embryophyta</taxon>
        <taxon>Tracheophyta</taxon>
        <taxon>Spermatophyta</taxon>
        <taxon>Magnoliopsida</taxon>
        <taxon>eudicotyledons</taxon>
        <taxon>Gunneridae</taxon>
        <taxon>Pentapetalae</taxon>
        <taxon>asterids</taxon>
        <taxon>campanulids</taxon>
        <taxon>Asterales</taxon>
        <taxon>Asteraceae</taxon>
        <taxon>Carduoideae</taxon>
        <taxon>Cardueae</taxon>
        <taxon>Carduinae</taxon>
        <taxon>Cynara</taxon>
    </lineage>
</organism>
<accession>A0A103YGU0</accession>
<name>A0A103YGU0_CYNCS</name>
<dbReference type="Gramene" id="KVI08828">
    <property type="protein sequence ID" value="KVI08828"/>
    <property type="gene ID" value="Ccrd_012783"/>
</dbReference>
<dbReference type="Proteomes" id="UP000243975">
    <property type="component" value="Unassembled WGS sequence"/>
</dbReference>
<dbReference type="OMA" id="ADHDVEN"/>
<dbReference type="InterPro" id="IPR011051">
    <property type="entry name" value="RmlC_Cupin_sf"/>
</dbReference>
<reference evidence="3 4" key="1">
    <citation type="journal article" date="2016" name="Sci. Rep.">
        <title>The genome sequence of the outbreeding globe artichoke constructed de novo incorporating a phase-aware low-pass sequencing strategy of F1 progeny.</title>
        <authorList>
            <person name="Scaglione D."/>
            <person name="Reyes-Chin-Wo S."/>
            <person name="Acquadro A."/>
            <person name="Froenicke L."/>
            <person name="Portis E."/>
            <person name="Beitel C."/>
            <person name="Tirone M."/>
            <person name="Mauro R."/>
            <person name="Lo Monaco A."/>
            <person name="Mauromicale G."/>
            <person name="Faccioli P."/>
            <person name="Cattivelli L."/>
            <person name="Rieseberg L."/>
            <person name="Michelmore R."/>
            <person name="Lanteri S."/>
        </authorList>
    </citation>
    <scope>NUCLEOTIDE SEQUENCE [LARGE SCALE GENOMIC DNA]</scope>
    <source>
        <strain evidence="3">2C</strain>
    </source>
</reference>
<dbReference type="SMART" id="SM00835">
    <property type="entry name" value="Cupin_1"/>
    <property type="match status" value="1"/>
</dbReference>
<evidence type="ECO:0000256" key="1">
    <source>
        <dbReference type="SAM" id="MobiDB-lite"/>
    </source>
</evidence>
<dbReference type="AlphaFoldDB" id="A0A103YGU0"/>
<evidence type="ECO:0000313" key="4">
    <source>
        <dbReference type="Proteomes" id="UP000243975"/>
    </source>
</evidence>
<dbReference type="CDD" id="cd02245">
    <property type="entry name" value="cupin_7S_vicilin-like_C"/>
    <property type="match status" value="1"/>
</dbReference>
<dbReference type="InterPro" id="IPR006045">
    <property type="entry name" value="Cupin_1"/>
</dbReference>